<name>A0A4V1X8K8_9PEZI</name>
<organism evidence="1 2">
    <name type="scientific">Monosporascus ibericus</name>
    <dbReference type="NCBI Taxonomy" id="155417"/>
    <lineage>
        <taxon>Eukaryota</taxon>
        <taxon>Fungi</taxon>
        <taxon>Dikarya</taxon>
        <taxon>Ascomycota</taxon>
        <taxon>Pezizomycotina</taxon>
        <taxon>Sordariomycetes</taxon>
        <taxon>Xylariomycetidae</taxon>
        <taxon>Xylariales</taxon>
        <taxon>Xylariales incertae sedis</taxon>
        <taxon>Monosporascus</taxon>
    </lineage>
</organism>
<keyword evidence="2" id="KW-1185">Reference proteome</keyword>
<dbReference type="PANTHER" id="PTHR43162:SF1">
    <property type="entry name" value="PRESTALK A DIFFERENTIATION PROTEIN A"/>
    <property type="match status" value="1"/>
</dbReference>
<dbReference type="OrthoDB" id="10254221at2759"/>
<evidence type="ECO:0008006" key="3">
    <source>
        <dbReference type="Google" id="ProtNLM"/>
    </source>
</evidence>
<dbReference type="AlphaFoldDB" id="A0A4V1X8K8"/>
<dbReference type="SUPFAM" id="SSF51735">
    <property type="entry name" value="NAD(P)-binding Rossmann-fold domains"/>
    <property type="match status" value="1"/>
</dbReference>
<dbReference type="STRING" id="155417.A0A4V1X8K8"/>
<evidence type="ECO:0000313" key="1">
    <source>
        <dbReference type="EMBL" id="RYO74373.1"/>
    </source>
</evidence>
<dbReference type="Gene3D" id="3.40.50.720">
    <property type="entry name" value="NAD(P)-binding Rossmann-like Domain"/>
    <property type="match status" value="1"/>
</dbReference>
<dbReference type="Gene3D" id="3.90.25.10">
    <property type="entry name" value="UDP-galactose 4-epimerase, domain 1"/>
    <property type="match status" value="1"/>
</dbReference>
<protein>
    <recommendedName>
        <fullName evidence="3">NmrA-like domain-containing protein</fullName>
    </recommendedName>
</protein>
<gene>
    <name evidence="1" type="ORF">DL764_010898</name>
</gene>
<dbReference type="InterPro" id="IPR051604">
    <property type="entry name" value="Ergot_Alk_Oxidoreductase"/>
</dbReference>
<dbReference type="PANTHER" id="PTHR43162">
    <property type="match status" value="1"/>
</dbReference>
<comment type="caution">
    <text evidence="1">The sequence shown here is derived from an EMBL/GenBank/DDBJ whole genome shotgun (WGS) entry which is preliminary data.</text>
</comment>
<dbReference type="EMBL" id="QJNU01001588">
    <property type="protein sequence ID" value="RYO74373.1"/>
    <property type="molecule type" value="Genomic_DNA"/>
</dbReference>
<evidence type="ECO:0000313" key="2">
    <source>
        <dbReference type="Proteomes" id="UP000293360"/>
    </source>
</evidence>
<reference evidence="1 2" key="1">
    <citation type="submission" date="2018-06" db="EMBL/GenBank/DDBJ databases">
        <title>Complete Genomes of Monosporascus.</title>
        <authorList>
            <person name="Robinson A.J."/>
            <person name="Natvig D.O."/>
        </authorList>
    </citation>
    <scope>NUCLEOTIDE SEQUENCE [LARGE SCALE GENOMIC DNA]</scope>
    <source>
        <strain evidence="1 2">CBS 110550</strain>
    </source>
</reference>
<accession>A0A4V1X8K8</accession>
<proteinExistence type="predicted"/>
<sequence>MSRNVCVTSVEGHTGFAIAELLLSHPFSRKVDSVVGLTLFPDAEKTKEAQALGAKIVPHTPGRMRTTVQTLKETGCDTLCLIPPAHPEKKDIAAELIGAAAKAGVPNVLMISSAGCDYADPQKQPRLREFIELEAMMLASKGDPSTSTGHSPCVIRAGFYAENLLNYAPQAQSEGILPLPIGQNHKFAPVALGDVAHVAAHVLTGKGPHGFDDKHRGQMMVVTGPMLCAGQELATAASQALGTEMQFEDISEAEAKKVLQAQSESDQSEIEYLLEYYSLVREGKTNYISTTAFVNVTGTHPTQPIDFFKMYAGEVRPTKKAKKNHA</sequence>
<dbReference type="Proteomes" id="UP000293360">
    <property type="component" value="Unassembled WGS sequence"/>
</dbReference>
<dbReference type="InterPro" id="IPR036291">
    <property type="entry name" value="NAD(P)-bd_dom_sf"/>
</dbReference>